<dbReference type="EMBL" id="PSQE01000002">
    <property type="protein sequence ID" value="RHN76471.1"/>
    <property type="molecule type" value="Genomic_DNA"/>
</dbReference>
<evidence type="ECO:0000313" key="2">
    <source>
        <dbReference type="EMBL" id="KEH39590.1"/>
    </source>
</evidence>
<organism evidence="2 5">
    <name type="scientific">Medicago truncatula</name>
    <name type="common">Barrel medic</name>
    <name type="synonym">Medicago tribuloides</name>
    <dbReference type="NCBI Taxonomy" id="3880"/>
    <lineage>
        <taxon>Eukaryota</taxon>
        <taxon>Viridiplantae</taxon>
        <taxon>Streptophyta</taxon>
        <taxon>Embryophyta</taxon>
        <taxon>Tracheophyta</taxon>
        <taxon>Spermatophyta</taxon>
        <taxon>Magnoliopsida</taxon>
        <taxon>eudicotyledons</taxon>
        <taxon>Gunneridae</taxon>
        <taxon>Pentapetalae</taxon>
        <taxon>rosids</taxon>
        <taxon>fabids</taxon>
        <taxon>Fabales</taxon>
        <taxon>Fabaceae</taxon>
        <taxon>Papilionoideae</taxon>
        <taxon>50 kb inversion clade</taxon>
        <taxon>NPAAA clade</taxon>
        <taxon>Hologalegina</taxon>
        <taxon>IRL clade</taxon>
        <taxon>Trifolieae</taxon>
        <taxon>Medicago</taxon>
    </lineage>
</organism>
<dbReference type="EnsemblPlants" id="KEH39590">
    <property type="protein sequence ID" value="KEH39590"/>
    <property type="gene ID" value="MTR_2g103000"/>
</dbReference>
<dbReference type="Gramene" id="rna12803">
    <property type="protein sequence ID" value="RHN76471.1"/>
    <property type="gene ID" value="gene12803"/>
</dbReference>
<keyword evidence="1 2" id="KW-0812">Transmembrane</keyword>
<dbReference type="HOGENOM" id="CLU_2516025_0_0_1"/>
<keyword evidence="1" id="KW-0472">Membrane</keyword>
<reference evidence="2 5" key="2">
    <citation type="journal article" date="2014" name="BMC Genomics">
        <title>An improved genome release (version Mt4.0) for the model legume Medicago truncatula.</title>
        <authorList>
            <person name="Tang H."/>
            <person name="Krishnakumar V."/>
            <person name="Bidwell S."/>
            <person name="Rosen B."/>
            <person name="Chan A."/>
            <person name="Zhou S."/>
            <person name="Gentzbittel L."/>
            <person name="Childs K.L."/>
            <person name="Yandell M."/>
            <person name="Gundlach H."/>
            <person name="Mayer K.F."/>
            <person name="Schwartz D.C."/>
            <person name="Town C.D."/>
        </authorList>
    </citation>
    <scope>GENOME REANNOTATION</scope>
    <source>
        <strain evidence="2">A17</strain>
        <strain evidence="4 5">cv. Jemalong A17</strain>
    </source>
</reference>
<sequence length="85" mass="9751">MRHYLFASSSLNSNRTRDPLLWFDSVLSLLCCTDSNRTFLAVPVPFAPIHALFLSSLWIGGLFWLARFPCRSGLLFVYVRKRNGN</sequence>
<name>A0A072VN70_MEDTR</name>
<dbReference type="AlphaFoldDB" id="A0A072VN70"/>
<dbReference type="Proteomes" id="UP000265566">
    <property type="component" value="Chromosome 2"/>
</dbReference>
<keyword evidence="1" id="KW-1133">Transmembrane helix</keyword>
<accession>A0A072VN70</accession>
<keyword evidence="5" id="KW-1185">Reference proteome</keyword>
<dbReference type="EMBL" id="CM001218">
    <property type="protein sequence ID" value="KEH39590.1"/>
    <property type="molecule type" value="Genomic_DNA"/>
</dbReference>
<reference evidence="3" key="4">
    <citation type="journal article" date="2018" name="Nat. Plants">
        <title>Whole-genome landscape of Medicago truncatula symbiotic genes.</title>
        <authorList>
            <person name="Pecrix Y."/>
            <person name="Gamas P."/>
            <person name="Carrere S."/>
        </authorList>
    </citation>
    <scope>NUCLEOTIDE SEQUENCE</scope>
    <source>
        <tissue evidence="3">Leaves</tissue>
    </source>
</reference>
<evidence type="ECO:0000313" key="5">
    <source>
        <dbReference type="Proteomes" id="UP000002051"/>
    </source>
</evidence>
<evidence type="ECO:0000313" key="3">
    <source>
        <dbReference type="EMBL" id="RHN76471.1"/>
    </source>
</evidence>
<evidence type="ECO:0000313" key="4">
    <source>
        <dbReference type="EnsemblPlants" id="KEH39590"/>
    </source>
</evidence>
<protein>
    <submittedName>
        <fullName evidence="2">Transmembrane protein, putative</fullName>
    </submittedName>
</protein>
<reference evidence="2 5" key="1">
    <citation type="journal article" date="2011" name="Nature">
        <title>The Medicago genome provides insight into the evolution of rhizobial symbioses.</title>
        <authorList>
            <person name="Young N.D."/>
            <person name="Debelle F."/>
            <person name="Oldroyd G.E."/>
            <person name="Geurts R."/>
            <person name="Cannon S.B."/>
            <person name="Udvardi M.K."/>
            <person name="Benedito V.A."/>
            <person name="Mayer K.F."/>
            <person name="Gouzy J."/>
            <person name="Schoof H."/>
            <person name="Van de Peer Y."/>
            <person name="Proost S."/>
            <person name="Cook D.R."/>
            <person name="Meyers B.C."/>
            <person name="Spannagl M."/>
            <person name="Cheung F."/>
            <person name="De Mita S."/>
            <person name="Krishnakumar V."/>
            <person name="Gundlach H."/>
            <person name="Zhou S."/>
            <person name="Mudge J."/>
            <person name="Bharti A.K."/>
            <person name="Murray J.D."/>
            <person name="Naoumkina M.A."/>
            <person name="Rosen B."/>
            <person name="Silverstein K.A."/>
            <person name="Tang H."/>
            <person name="Rombauts S."/>
            <person name="Zhao P.X."/>
            <person name="Zhou P."/>
            <person name="Barbe V."/>
            <person name="Bardou P."/>
            <person name="Bechner M."/>
            <person name="Bellec A."/>
            <person name="Berger A."/>
            <person name="Berges H."/>
            <person name="Bidwell S."/>
            <person name="Bisseling T."/>
            <person name="Choisne N."/>
            <person name="Couloux A."/>
            <person name="Denny R."/>
            <person name="Deshpande S."/>
            <person name="Dai X."/>
            <person name="Doyle J.J."/>
            <person name="Dudez A.M."/>
            <person name="Farmer A.D."/>
            <person name="Fouteau S."/>
            <person name="Franken C."/>
            <person name="Gibelin C."/>
            <person name="Gish J."/>
            <person name="Goldstein S."/>
            <person name="Gonzalez A.J."/>
            <person name="Green P.J."/>
            <person name="Hallab A."/>
            <person name="Hartog M."/>
            <person name="Hua A."/>
            <person name="Humphray S.J."/>
            <person name="Jeong D.H."/>
            <person name="Jing Y."/>
            <person name="Jocker A."/>
            <person name="Kenton S.M."/>
            <person name="Kim D.J."/>
            <person name="Klee K."/>
            <person name="Lai H."/>
            <person name="Lang C."/>
            <person name="Lin S."/>
            <person name="Macmil S.L."/>
            <person name="Magdelenat G."/>
            <person name="Matthews L."/>
            <person name="McCorrison J."/>
            <person name="Monaghan E.L."/>
            <person name="Mun J.H."/>
            <person name="Najar F.Z."/>
            <person name="Nicholson C."/>
            <person name="Noirot C."/>
            <person name="O'Bleness M."/>
            <person name="Paule C.R."/>
            <person name="Poulain J."/>
            <person name="Prion F."/>
            <person name="Qin B."/>
            <person name="Qu C."/>
            <person name="Retzel E.F."/>
            <person name="Riddle C."/>
            <person name="Sallet E."/>
            <person name="Samain S."/>
            <person name="Samson N."/>
            <person name="Sanders I."/>
            <person name="Saurat O."/>
            <person name="Scarpelli C."/>
            <person name="Schiex T."/>
            <person name="Segurens B."/>
            <person name="Severin A.J."/>
            <person name="Sherrier D.J."/>
            <person name="Shi R."/>
            <person name="Sims S."/>
            <person name="Singer S.R."/>
            <person name="Sinharoy S."/>
            <person name="Sterck L."/>
            <person name="Viollet A."/>
            <person name="Wang B.B."/>
            <person name="Wang K."/>
            <person name="Wang M."/>
            <person name="Wang X."/>
            <person name="Warfsmann J."/>
            <person name="Weissenbach J."/>
            <person name="White D.D."/>
            <person name="White J.D."/>
            <person name="Wiley G.B."/>
            <person name="Wincker P."/>
            <person name="Xing Y."/>
            <person name="Yang L."/>
            <person name="Yao Z."/>
            <person name="Ying F."/>
            <person name="Zhai J."/>
            <person name="Zhou L."/>
            <person name="Zuber A."/>
            <person name="Denarie J."/>
            <person name="Dixon R.A."/>
            <person name="May G.D."/>
            <person name="Schwartz D.C."/>
            <person name="Rogers J."/>
            <person name="Quetier F."/>
            <person name="Town C.D."/>
            <person name="Roe B.A."/>
        </authorList>
    </citation>
    <scope>NUCLEOTIDE SEQUENCE [LARGE SCALE GENOMIC DNA]</scope>
    <source>
        <strain evidence="2">A17</strain>
        <strain evidence="4 5">cv. Jemalong A17</strain>
    </source>
</reference>
<feature type="transmembrane region" description="Helical" evidence="1">
    <location>
        <begin position="46"/>
        <end position="66"/>
    </location>
</feature>
<evidence type="ECO:0000256" key="1">
    <source>
        <dbReference type="SAM" id="Phobius"/>
    </source>
</evidence>
<proteinExistence type="predicted"/>
<gene>
    <name evidence="2" type="ordered locus">MTR_2g103000</name>
    <name evidence="3" type="ORF">MtrunA17_Chr2g0332511</name>
</gene>
<reference evidence="4" key="3">
    <citation type="submission" date="2015-04" db="UniProtKB">
        <authorList>
            <consortium name="EnsemblPlants"/>
        </authorList>
    </citation>
    <scope>IDENTIFICATION</scope>
    <source>
        <strain evidence="4">cv. Jemalong A17</strain>
    </source>
</reference>
<dbReference type="Proteomes" id="UP000002051">
    <property type="component" value="Chromosome 2"/>
</dbReference>